<dbReference type="OrthoDB" id="122871at2157"/>
<evidence type="ECO:0000313" key="1">
    <source>
        <dbReference type="EMBL" id="AEH61220.1"/>
    </source>
</evidence>
<organism evidence="1 2">
    <name type="scientific">Methanosalsum zhilinae (strain DSM 4017 / NBRC 107636 / OCM 62 / WeN5)</name>
    <name type="common">Methanohalophilus zhilinae</name>
    <dbReference type="NCBI Taxonomy" id="679901"/>
    <lineage>
        <taxon>Archaea</taxon>
        <taxon>Methanobacteriati</taxon>
        <taxon>Methanobacteriota</taxon>
        <taxon>Stenosarchaea group</taxon>
        <taxon>Methanomicrobia</taxon>
        <taxon>Methanosarcinales</taxon>
        <taxon>Methanosarcinaceae</taxon>
        <taxon>Methanosalsum</taxon>
    </lineage>
</organism>
<dbReference type="RefSeq" id="WP_013898657.1">
    <property type="nucleotide sequence ID" value="NC_015676.1"/>
</dbReference>
<sequence>MSEISDSDRFECKVINVIDNKNWKGVVVEHLESKGRVYFGRLKPDCSDINQGDTLYIGAKPVNFEFGDRTMEVSLYDRNNNRLDWTFI</sequence>
<proteinExistence type="predicted"/>
<keyword evidence="2" id="KW-1185">Reference proteome</keyword>
<evidence type="ECO:0000313" key="2">
    <source>
        <dbReference type="Proteomes" id="UP000006622"/>
    </source>
</evidence>
<dbReference type="KEGG" id="mzh:Mzhil_1376"/>
<dbReference type="EMBL" id="CP002101">
    <property type="protein sequence ID" value="AEH61220.1"/>
    <property type="molecule type" value="Genomic_DNA"/>
</dbReference>
<gene>
    <name evidence="1" type="ordered locus">Mzhil_1376</name>
</gene>
<dbReference type="HOGENOM" id="CLU_191145_0_0_2"/>
<dbReference type="AlphaFoldDB" id="F7XNG7"/>
<reference evidence="1" key="1">
    <citation type="submission" date="2010-07" db="EMBL/GenBank/DDBJ databases">
        <title>The complete genome of Methanosalsum zhilinae DSM 4017.</title>
        <authorList>
            <consortium name="US DOE Joint Genome Institute (JGI-PGF)"/>
            <person name="Lucas S."/>
            <person name="Copeland A."/>
            <person name="Lapidus A."/>
            <person name="Glavina del Rio T."/>
            <person name="Dalin E."/>
            <person name="Tice H."/>
            <person name="Bruce D."/>
            <person name="Goodwin L."/>
            <person name="Pitluck S."/>
            <person name="Kyrpides N."/>
            <person name="Mavromatis K."/>
            <person name="Ovchinnikova G."/>
            <person name="Daligault H."/>
            <person name="Detter J.C."/>
            <person name="Han C."/>
            <person name="Tapia R."/>
            <person name="Larimer F."/>
            <person name="Land M."/>
            <person name="Hauser L."/>
            <person name="Markowitz V."/>
            <person name="Cheng J.-F."/>
            <person name="Hugenholtz P."/>
            <person name="Woyke T."/>
            <person name="Wu D."/>
            <person name="Spring S."/>
            <person name="Schueler E."/>
            <person name="Brambilla E."/>
            <person name="Klenk H.-P."/>
            <person name="Eisen J.A."/>
        </authorList>
    </citation>
    <scope>NUCLEOTIDE SEQUENCE</scope>
    <source>
        <strain evidence="1">DSM 4017</strain>
    </source>
</reference>
<protein>
    <submittedName>
        <fullName evidence="1">Uncharacterized protein</fullName>
    </submittedName>
</protein>
<accession>F7XNG7</accession>
<dbReference type="Proteomes" id="UP000006622">
    <property type="component" value="Chromosome"/>
</dbReference>
<dbReference type="GeneID" id="10823013"/>
<name>F7XNG7_METZD</name>